<evidence type="ECO:0000259" key="7">
    <source>
        <dbReference type="PROSITE" id="PS51918"/>
    </source>
</evidence>
<evidence type="ECO:0000256" key="6">
    <source>
        <dbReference type="HAMAP-Rule" id="MF_01251"/>
    </source>
</evidence>
<dbReference type="RefSeq" id="WP_353894016.1">
    <property type="nucleotide sequence ID" value="NZ_CP159485.1"/>
</dbReference>
<feature type="binding site" evidence="6">
    <location>
        <position position="316"/>
    </location>
    <ligand>
        <name>[4Fe-4S] cluster</name>
        <dbReference type="ChEBI" id="CHEBI:49883"/>
        <note>4Fe-4S-S-AdoMet</note>
    </ligand>
</feature>
<dbReference type="InterPro" id="IPR006638">
    <property type="entry name" value="Elp3/MiaA/NifB-like_rSAM"/>
</dbReference>
<keyword evidence="2 6" id="KW-0949">S-adenosyl-L-methionine</keyword>
<reference evidence="8" key="1">
    <citation type="journal article" date="2018" name="Antonie Van Leeuwenhoek">
        <title>Proteinivorax hydrogeniformans sp. nov., an anaerobic, haloalkaliphilic bacterium fermenting proteinaceous compounds with high hydrogen production.</title>
        <authorList>
            <person name="Boltyanskaya Y."/>
            <person name="Detkova E."/>
            <person name="Pimenov N."/>
            <person name="Kevbrin V."/>
        </authorList>
    </citation>
    <scope>NUCLEOTIDE SEQUENCE</scope>
    <source>
        <strain evidence="8">Z-710</strain>
    </source>
</reference>
<dbReference type="InterPro" id="IPR058240">
    <property type="entry name" value="rSAM_sf"/>
</dbReference>
<dbReference type="SFLD" id="SFLDG01069">
    <property type="entry name" value="UPF0313"/>
    <property type="match status" value="1"/>
</dbReference>
<dbReference type="SUPFAM" id="SSF102114">
    <property type="entry name" value="Radical SAM enzymes"/>
    <property type="match status" value="1"/>
</dbReference>
<dbReference type="GO" id="GO:0051539">
    <property type="term" value="F:4 iron, 4 sulfur cluster binding"/>
    <property type="evidence" value="ECO:0007669"/>
    <property type="project" value="UniProtKB-KW"/>
</dbReference>
<dbReference type="SMART" id="SM00729">
    <property type="entry name" value="Elp3"/>
    <property type="match status" value="1"/>
</dbReference>
<dbReference type="InterPro" id="IPR024560">
    <property type="entry name" value="UPF0313_C"/>
</dbReference>
<sequence length="603" mass="68202">MTNGFLPINEEDLLKRNITQLDFVIISGDAYVDHPSFGAAIIGRVLESQGFSVGIIPQPSWESADDFKLLGKPKYAFLITGGNIDSMVNHYTVSKKRRHDDSYSPGGQGHKRPDRATIVYANRAKEAYKDVPIILGGIEASLRRLAHYDYWDNKVRRSILLDSKADLLVYGMGEKQIVEIAEGLKSGLLIDHLTYIKGTVFKTSDPSSVYQGKFLPSFKEVSSDKSAYAKSFKLQYRNTDPISADTLIEQYNKNTYVVQNPPAPPMTTDELDSIYLLPFTKTYHPIYEKDGGVPAIKEVKFSLVSSRGCFGGCSFCALTFHQGRIIQNRSKEAIVNEAKEMVDMSDFKGYIHDVGGPTANFRTQACQKQTKHGVCTDKQCLYPKPCKNLKASHSDYSELLKELRDIQGVKKVFIRSGIRYDYLLKDTDDSFFEELCEHHVSGQLKVAPEHISPKVLSKMGKPKREVYEKFADKFYKVNRQIGKEQYLVPYLMSSHPGSDLDAAIELAEYLRDIGHTPEQVQDFYPTPGTLSTCMYYTEIDPRTMDEVYVPKAPHEKAMQRALIQYKNPKNYHLVLKALKKAGRMDLVGYGEKALIRPRKAVRI</sequence>
<keyword evidence="1 6" id="KW-0004">4Fe-4S</keyword>
<feature type="binding site" evidence="6">
    <location>
        <position position="313"/>
    </location>
    <ligand>
        <name>[4Fe-4S] cluster</name>
        <dbReference type="ChEBI" id="CHEBI:49883"/>
        <note>4Fe-4S-S-AdoMet</note>
    </ligand>
</feature>
<dbReference type="PANTHER" id="PTHR32331">
    <property type="entry name" value="UPF0313 PROTEIN YGIQ"/>
    <property type="match status" value="1"/>
</dbReference>
<dbReference type="InterPro" id="IPR007197">
    <property type="entry name" value="rSAM"/>
</dbReference>
<evidence type="ECO:0000256" key="4">
    <source>
        <dbReference type="ARBA" id="ARBA00023004"/>
    </source>
</evidence>
<dbReference type="NCBIfam" id="TIGR03904">
    <property type="entry name" value="SAM_YgiQ"/>
    <property type="match status" value="1"/>
</dbReference>
<feature type="domain" description="Radical SAM core" evidence="7">
    <location>
        <begin position="295"/>
        <end position="566"/>
    </location>
</feature>
<name>A0AAU8HVN5_9FIRM</name>
<dbReference type="EMBL" id="CP159485">
    <property type="protein sequence ID" value="XCI29468.1"/>
    <property type="molecule type" value="Genomic_DNA"/>
</dbReference>
<dbReference type="Pfam" id="PF04055">
    <property type="entry name" value="Radical_SAM"/>
    <property type="match status" value="1"/>
</dbReference>
<evidence type="ECO:0000256" key="2">
    <source>
        <dbReference type="ARBA" id="ARBA00022691"/>
    </source>
</evidence>
<dbReference type="HAMAP" id="MF_01251">
    <property type="entry name" value="UPF0313"/>
    <property type="match status" value="1"/>
</dbReference>
<accession>A0AAU8HVN5</accession>
<comment type="cofactor">
    <cofactor evidence="6">
        <name>[4Fe-4S] cluster</name>
        <dbReference type="ChEBI" id="CHEBI:49883"/>
    </cofactor>
    <text evidence="6">Binds 1 [4Fe-4S] cluster. The cluster is coordinated with 3 cysteines and an exchangeable S-adenosyl-L-methionine.</text>
</comment>
<keyword evidence="5 6" id="KW-0411">Iron-sulfur</keyword>
<evidence type="ECO:0000256" key="5">
    <source>
        <dbReference type="ARBA" id="ARBA00023014"/>
    </source>
</evidence>
<dbReference type="InterPro" id="IPR023404">
    <property type="entry name" value="rSAM_horseshoe"/>
</dbReference>
<reference evidence="8" key="2">
    <citation type="submission" date="2024-06" db="EMBL/GenBank/DDBJ databases">
        <authorList>
            <person name="Petrova K.O."/>
            <person name="Toshchakov S.V."/>
            <person name="Boltjanskaja Y.V."/>
            <person name="Kevbrin V.V."/>
        </authorList>
    </citation>
    <scope>NUCLEOTIDE SEQUENCE</scope>
    <source>
        <strain evidence="8">Z-710</strain>
    </source>
</reference>
<evidence type="ECO:0000256" key="3">
    <source>
        <dbReference type="ARBA" id="ARBA00022723"/>
    </source>
</evidence>
<dbReference type="GO" id="GO:0003824">
    <property type="term" value="F:catalytic activity"/>
    <property type="evidence" value="ECO:0007669"/>
    <property type="project" value="InterPro"/>
</dbReference>
<keyword evidence="3 6" id="KW-0479">Metal-binding</keyword>
<dbReference type="Pfam" id="PF08497">
    <property type="entry name" value="Radical_SAM_N"/>
    <property type="match status" value="1"/>
</dbReference>
<protein>
    <submittedName>
        <fullName evidence="8">YgiQ family radical SAM protein</fullName>
    </submittedName>
</protein>
<evidence type="ECO:0000313" key="8">
    <source>
        <dbReference type="EMBL" id="XCI29468.1"/>
    </source>
</evidence>
<dbReference type="InterPro" id="IPR022946">
    <property type="entry name" value="UPF0313"/>
</dbReference>
<dbReference type="Pfam" id="PF11842">
    <property type="entry name" value="DUF3362"/>
    <property type="match status" value="1"/>
</dbReference>
<comment type="similarity">
    <text evidence="6">Belongs to the UPF0313 family.</text>
</comment>
<dbReference type="SFLD" id="SFLDS00029">
    <property type="entry name" value="Radical_SAM"/>
    <property type="match status" value="1"/>
</dbReference>
<dbReference type="PANTHER" id="PTHR32331:SF0">
    <property type="entry name" value="UPF0313 PROTEIN YGIQ"/>
    <property type="match status" value="1"/>
</dbReference>
<dbReference type="GO" id="GO:0005506">
    <property type="term" value="F:iron ion binding"/>
    <property type="evidence" value="ECO:0007669"/>
    <property type="project" value="UniProtKB-UniRule"/>
</dbReference>
<proteinExistence type="inferred from homology"/>
<dbReference type="Gene3D" id="3.80.30.20">
    <property type="entry name" value="tm_1862 like domain"/>
    <property type="match status" value="1"/>
</dbReference>
<dbReference type="PROSITE" id="PS51918">
    <property type="entry name" value="RADICAL_SAM"/>
    <property type="match status" value="1"/>
</dbReference>
<keyword evidence="4 6" id="KW-0408">Iron</keyword>
<gene>
    <name evidence="8" type="ORF">PRVXH_000789</name>
</gene>
<evidence type="ECO:0000256" key="1">
    <source>
        <dbReference type="ARBA" id="ARBA00022485"/>
    </source>
</evidence>
<organism evidence="8">
    <name type="scientific">Proteinivorax hydrogeniformans</name>
    <dbReference type="NCBI Taxonomy" id="1826727"/>
    <lineage>
        <taxon>Bacteria</taxon>
        <taxon>Bacillati</taxon>
        <taxon>Bacillota</taxon>
        <taxon>Clostridia</taxon>
        <taxon>Eubacteriales</taxon>
        <taxon>Proteinivoracaceae</taxon>
        <taxon>Proteinivorax</taxon>
    </lineage>
</organism>
<dbReference type="InterPro" id="IPR013704">
    <property type="entry name" value="UPF0313_N"/>
</dbReference>
<dbReference type="SFLD" id="SFLDG01082">
    <property type="entry name" value="B12-binding_domain_containing"/>
    <property type="match status" value="1"/>
</dbReference>
<dbReference type="AlphaFoldDB" id="A0AAU8HVN5"/>
<feature type="binding site" evidence="6">
    <location>
        <position position="309"/>
    </location>
    <ligand>
        <name>[4Fe-4S] cluster</name>
        <dbReference type="ChEBI" id="CHEBI:49883"/>
        <note>4Fe-4S-S-AdoMet</note>
    </ligand>
</feature>